<sequence length="137" mass="14523">SLAETVQGCDEVAATAVGVGQQLATLICIQLFDRLGDATDVSTNDCGGVQLAQSVAMLHLRCTSVIRYAALCSIPYPLPAGSLAGIRREARAQPDAGTASCCLAEDVKWAHDTAYHGSHGDVRRCLYRRMCAHASCR</sequence>
<evidence type="ECO:0000313" key="2">
    <source>
        <dbReference type="Proteomes" id="UP001432027"/>
    </source>
</evidence>
<proteinExistence type="predicted"/>
<comment type="caution">
    <text evidence="1">The sequence shown here is derived from an EMBL/GenBank/DDBJ whole genome shotgun (WGS) entry which is preliminary data.</text>
</comment>
<evidence type="ECO:0000313" key="1">
    <source>
        <dbReference type="EMBL" id="GMS93895.1"/>
    </source>
</evidence>
<dbReference type="Proteomes" id="UP001432027">
    <property type="component" value="Unassembled WGS sequence"/>
</dbReference>
<protein>
    <submittedName>
        <fullName evidence="1">Uncharacterized protein</fullName>
    </submittedName>
</protein>
<feature type="non-terminal residue" evidence="1">
    <location>
        <position position="1"/>
    </location>
</feature>
<keyword evidence="2" id="KW-1185">Reference proteome</keyword>
<dbReference type="EMBL" id="BTSX01000004">
    <property type="protein sequence ID" value="GMS93895.1"/>
    <property type="molecule type" value="Genomic_DNA"/>
</dbReference>
<reference evidence="1" key="1">
    <citation type="submission" date="2023-10" db="EMBL/GenBank/DDBJ databases">
        <title>Genome assembly of Pristionchus species.</title>
        <authorList>
            <person name="Yoshida K."/>
            <person name="Sommer R.J."/>
        </authorList>
    </citation>
    <scope>NUCLEOTIDE SEQUENCE</scope>
    <source>
        <strain evidence="1">RS0144</strain>
    </source>
</reference>
<organism evidence="1 2">
    <name type="scientific">Pristionchus entomophagus</name>
    <dbReference type="NCBI Taxonomy" id="358040"/>
    <lineage>
        <taxon>Eukaryota</taxon>
        <taxon>Metazoa</taxon>
        <taxon>Ecdysozoa</taxon>
        <taxon>Nematoda</taxon>
        <taxon>Chromadorea</taxon>
        <taxon>Rhabditida</taxon>
        <taxon>Rhabditina</taxon>
        <taxon>Diplogasteromorpha</taxon>
        <taxon>Diplogasteroidea</taxon>
        <taxon>Neodiplogasteridae</taxon>
        <taxon>Pristionchus</taxon>
    </lineage>
</organism>
<name>A0AAV5THR7_9BILA</name>
<accession>A0AAV5THR7</accession>
<feature type="non-terminal residue" evidence="1">
    <location>
        <position position="137"/>
    </location>
</feature>
<gene>
    <name evidence="1" type="ORF">PENTCL1PPCAC_16070</name>
</gene>
<dbReference type="AlphaFoldDB" id="A0AAV5THR7"/>